<dbReference type="EMBL" id="GBRH01200290">
    <property type="protein sequence ID" value="JAD97605.1"/>
    <property type="molecule type" value="Transcribed_RNA"/>
</dbReference>
<evidence type="ECO:0000256" key="1">
    <source>
        <dbReference type="SAM" id="MobiDB-lite"/>
    </source>
</evidence>
<organism evidence="2">
    <name type="scientific">Arundo donax</name>
    <name type="common">Giant reed</name>
    <name type="synonym">Donax arundinaceus</name>
    <dbReference type="NCBI Taxonomy" id="35708"/>
    <lineage>
        <taxon>Eukaryota</taxon>
        <taxon>Viridiplantae</taxon>
        <taxon>Streptophyta</taxon>
        <taxon>Embryophyta</taxon>
        <taxon>Tracheophyta</taxon>
        <taxon>Spermatophyta</taxon>
        <taxon>Magnoliopsida</taxon>
        <taxon>Liliopsida</taxon>
        <taxon>Poales</taxon>
        <taxon>Poaceae</taxon>
        <taxon>PACMAD clade</taxon>
        <taxon>Arundinoideae</taxon>
        <taxon>Arundineae</taxon>
        <taxon>Arundo</taxon>
    </lineage>
</organism>
<reference evidence="2" key="1">
    <citation type="submission" date="2014-09" db="EMBL/GenBank/DDBJ databases">
        <authorList>
            <person name="Magalhaes I.L.F."/>
            <person name="Oliveira U."/>
            <person name="Santos F.R."/>
            <person name="Vidigal T.H.D.A."/>
            <person name="Brescovit A.D."/>
            <person name="Santos A.J."/>
        </authorList>
    </citation>
    <scope>NUCLEOTIDE SEQUENCE</scope>
    <source>
        <tissue evidence="2">Shoot tissue taken approximately 20 cm above the soil surface</tissue>
    </source>
</reference>
<evidence type="ECO:0000313" key="2">
    <source>
        <dbReference type="EMBL" id="JAD97605.1"/>
    </source>
</evidence>
<proteinExistence type="predicted"/>
<sequence>MKPIRTTQRDRKKKQQQQSLSVSNKLG</sequence>
<name>A0A0A9EIG7_ARUDO</name>
<feature type="region of interest" description="Disordered" evidence="1">
    <location>
        <begin position="1"/>
        <end position="27"/>
    </location>
</feature>
<protein>
    <submittedName>
        <fullName evidence="2">Uncharacterized protein</fullName>
    </submittedName>
</protein>
<dbReference type="AlphaFoldDB" id="A0A0A9EIG7"/>
<reference evidence="2" key="2">
    <citation type="journal article" date="2015" name="Data Brief">
        <title>Shoot transcriptome of the giant reed, Arundo donax.</title>
        <authorList>
            <person name="Barrero R.A."/>
            <person name="Guerrero F.D."/>
            <person name="Moolhuijzen P."/>
            <person name="Goolsby J.A."/>
            <person name="Tidwell J."/>
            <person name="Bellgard S.E."/>
            <person name="Bellgard M.I."/>
        </authorList>
    </citation>
    <scope>NUCLEOTIDE SEQUENCE</scope>
    <source>
        <tissue evidence="2">Shoot tissue taken approximately 20 cm above the soil surface</tissue>
    </source>
</reference>
<accession>A0A0A9EIG7</accession>